<evidence type="ECO:0000313" key="3">
    <source>
        <dbReference type="EMBL" id="EEF34086.1"/>
    </source>
</evidence>
<dbReference type="eggNOG" id="KOG1166">
    <property type="taxonomic scope" value="Eukaryota"/>
</dbReference>
<feature type="region of interest" description="Disordered" evidence="1">
    <location>
        <begin position="348"/>
        <end position="403"/>
    </location>
</feature>
<dbReference type="PANTHER" id="PTHR14030">
    <property type="entry name" value="MITOTIC CHECKPOINT SERINE/THREONINE-PROTEIN KINASE BUB1"/>
    <property type="match status" value="1"/>
</dbReference>
<protein>
    <recommendedName>
        <fullName evidence="2">BUB1 N-terminal domain-containing protein</fullName>
    </recommendedName>
</protein>
<evidence type="ECO:0000256" key="1">
    <source>
        <dbReference type="SAM" id="MobiDB-lite"/>
    </source>
</evidence>
<sequence length="533" mass="61095">MATNSLQNDLLFSSLVSDIKSYNGKDPLLPWLRGIKKMKDVLPSNVLKEKLPRFLQKCTQTFESDRRYRNDLRYLRVWLQLMDYVDEPRMLLRAMEMNSIGVKRSLFYQAYALYYEKIKKFEEAEKMYHLGVQNLAEPIDELQNSYEQFLNRVERHKKKKIQRQELRTGRIPLSARKTEENNENACNIEDMPKGILVRSSQKTKLQKESTGVLANSCKAEIVGDLSMKDQLPTGIESGKSRMFHSDDTVVVKFVDIAIVGKSEAEDACHHGLVDPTINMKEAMNAINSMFREPIETAQIIRRRSQPKENNLDSGFNVFIDENLNNGTESSHQKEEPFQIFIDDEENGENAYTNDENEHVEQSETQNLAEGSHSSEHPKLNAFVFPCPKDPSSENSDDIHAERSPRVKLREDTVVHRFVGSTILDEPAVENVCHHGLVDPTINLKEAMDDINNMFGKPIDFVRKKRAKKQEKAPVTKQEFGGFAILPDDDFEQRKGPPPPKSSGARDTDLFEPTVFTKQAMDDINKMFGMPLDF</sequence>
<dbReference type="GO" id="GO:0051754">
    <property type="term" value="P:meiotic sister chromatid cohesion, centromeric"/>
    <property type="evidence" value="ECO:0000318"/>
    <property type="project" value="GO_Central"/>
</dbReference>
<dbReference type="SMART" id="SM00777">
    <property type="entry name" value="Mad3_BUB1_I"/>
    <property type="match status" value="1"/>
</dbReference>
<gene>
    <name evidence="3" type="ORF">RCOM_0839760</name>
</gene>
<accession>B9SQQ9</accession>
<dbReference type="FunCoup" id="B9SQQ9">
    <property type="interactions" value="105"/>
</dbReference>
<feature type="region of interest" description="Disordered" evidence="1">
    <location>
        <begin position="484"/>
        <end position="511"/>
    </location>
</feature>
<dbReference type="PANTHER" id="PTHR14030:SF2">
    <property type="entry name" value="OS11G0128700 PROTEIN"/>
    <property type="match status" value="1"/>
</dbReference>
<dbReference type="GO" id="GO:0007094">
    <property type="term" value="P:mitotic spindle assembly checkpoint signaling"/>
    <property type="evidence" value="ECO:0000318"/>
    <property type="project" value="GO_Central"/>
</dbReference>
<reference evidence="4" key="1">
    <citation type="journal article" date="2010" name="Nat. Biotechnol.">
        <title>Draft genome sequence of the oilseed species Ricinus communis.</title>
        <authorList>
            <person name="Chan A.P."/>
            <person name="Crabtree J."/>
            <person name="Zhao Q."/>
            <person name="Lorenzi H."/>
            <person name="Orvis J."/>
            <person name="Puiu D."/>
            <person name="Melake-Berhan A."/>
            <person name="Jones K.M."/>
            <person name="Redman J."/>
            <person name="Chen G."/>
            <person name="Cahoon E.B."/>
            <person name="Gedil M."/>
            <person name="Stanke M."/>
            <person name="Haas B.J."/>
            <person name="Wortman J.R."/>
            <person name="Fraser-Liggett C.M."/>
            <person name="Ravel J."/>
            <person name="Rabinowicz P.D."/>
        </authorList>
    </citation>
    <scope>NUCLEOTIDE SEQUENCE [LARGE SCALE GENOMIC DNA]</scope>
    <source>
        <strain evidence="4">cv. Hale</strain>
    </source>
</reference>
<dbReference type="FunFam" id="1.25.40.430:FF:000005">
    <property type="entry name" value="Mad3/BUB1 homology region 1"/>
    <property type="match status" value="1"/>
</dbReference>
<dbReference type="GO" id="GO:0004672">
    <property type="term" value="F:protein kinase activity"/>
    <property type="evidence" value="ECO:0000318"/>
    <property type="project" value="GO_Central"/>
</dbReference>
<dbReference type="Pfam" id="PF08311">
    <property type="entry name" value="Mad3_BUB1_I"/>
    <property type="match status" value="1"/>
</dbReference>
<dbReference type="Gene3D" id="1.25.40.430">
    <property type="match status" value="1"/>
</dbReference>
<dbReference type="EMBL" id="EQ974089">
    <property type="protein sequence ID" value="EEF34086.1"/>
    <property type="molecule type" value="Genomic_DNA"/>
</dbReference>
<dbReference type="PROSITE" id="PS51489">
    <property type="entry name" value="BUB1_N"/>
    <property type="match status" value="1"/>
</dbReference>
<dbReference type="Proteomes" id="UP000008311">
    <property type="component" value="Unassembled WGS sequence"/>
</dbReference>
<dbReference type="AlphaFoldDB" id="B9SQQ9"/>
<evidence type="ECO:0000313" key="4">
    <source>
        <dbReference type="Proteomes" id="UP000008311"/>
    </source>
</evidence>
<keyword evidence="4" id="KW-1185">Reference proteome</keyword>
<dbReference type="InParanoid" id="B9SQQ9"/>
<name>B9SQQ9_RICCO</name>
<dbReference type="STRING" id="3988.B9SQQ9"/>
<feature type="domain" description="BUB1 N-terminal" evidence="2">
    <location>
        <begin position="15"/>
        <end position="171"/>
    </location>
</feature>
<proteinExistence type="predicted"/>
<evidence type="ECO:0000259" key="2">
    <source>
        <dbReference type="PROSITE" id="PS51489"/>
    </source>
</evidence>
<dbReference type="InterPro" id="IPR015661">
    <property type="entry name" value="Bub1/Mad3"/>
</dbReference>
<dbReference type="InterPro" id="IPR013212">
    <property type="entry name" value="Mad3/Bub1_I"/>
</dbReference>
<dbReference type="GO" id="GO:0000776">
    <property type="term" value="C:kinetochore"/>
    <property type="evidence" value="ECO:0000318"/>
    <property type="project" value="GO_Central"/>
</dbReference>
<organism evidence="3 4">
    <name type="scientific">Ricinus communis</name>
    <name type="common">Castor bean</name>
    <dbReference type="NCBI Taxonomy" id="3988"/>
    <lineage>
        <taxon>Eukaryota</taxon>
        <taxon>Viridiplantae</taxon>
        <taxon>Streptophyta</taxon>
        <taxon>Embryophyta</taxon>
        <taxon>Tracheophyta</taxon>
        <taxon>Spermatophyta</taxon>
        <taxon>Magnoliopsida</taxon>
        <taxon>eudicotyledons</taxon>
        <taxon>Gunneridae</taxon>
        <taxon>Pentapetalae</taxon>
        <taxon>rosids</taxon>
        <taxon>fabids</taxon>
        <taxon>Malpighiales</taxon>
        <taxon>Euphorbiaceae</taxon>
        <taxon>Acalyphoideae</taxon>
        <taxon>Acalypheae</taxon>
        <taxon>Ricinus</taxon>
    </lineage>
</organism>